<protein>
    <submittedName>
        <fullName evidence="1">Uncharacterized protein</fullName>
    </submittedName>
</protein>
<dbReference type="Proteomes" id="UP000030321">
    <property type="component" value="Unassembled WGS sequence"/>
</dbReference>
<gene>
    <name evidence="1" type="ORF">N44_01271</name>
</gene>
<reference evidence="2" key="1">
    <citation type="journal article" date="2015" name="Genome">
        <title>Whole Genome Sequence of the Non-Microcystin-Producing Microcystis aeruginosa Strain NIES-44.</title>
        <authorList>
            <person name="Okano K."/>
            <person name="Miyata N."/>
            <person name="Ozaki Y."/>
        </authorList>
    </citation>
    <scope>NUCLEOTIDE SEQUENCE [LARGE SCALE GENOMIC DNA]</scope>
    <source>
        <strain evidence="2">NIES-44</strain>
    </source>
</reference>
<accession>A0A0A1VTB2</accession>
<dbReference type="AlphaFoldDB" id="A0A0A1VTB2"/>
<evidence type="ECO:0000313" key="2">
    <source>
        <dbReference type="Proteomes" id="UP000030321"/>
    </source>
</evidence>
<comment type="caution">
    <text evidence="1">The sequence shown here is derived from an EMBL/GenBank/DDBJ whole genome shotgun (WGS) entry which is preliminary data.</text>
</comment>
<sequence length="45" mass="5009">MSVNGGRSHTIFLYSWQVSYPPLAPRHRGGGGLGMRAINHLCHYL</sequence>
<evidence type="ECO:0000313" key="1">
    <source>
        <dbReference type="EMBL" id="GAL92713.1"/>
    </source>
</evidence>
<name>A0A0A1VTB2_MICAE</name>
<proteinExistence type="predicted"/>
<organism evidence="1 2">
    <name type="scientific">Microcystis aeruginosa NIES-44</name>
    <dbReference type="NCBI Taxonomy" id="449439"/>
    <lineage>
        <taxon>Bacteria</taxon>
        <taxon>Bacillati</taxon>
        <taxon>Cyanobacteriota</taxon>
        <taxon>Cyanophyceae</taxon>
        <taxon>Oscillatoriophycideae</taxon>
        <taxon>Chroococcales</taxon>
        <taxon>Microcystaceae</taxon>
        <taxon>Microcystis</taxon>
    </lineage>
</organism>
<dbReference type="EMBL" id="BBPA01000024">
    <property type="protein sequence ID" value="GAL92713.1"/>
    <property type="molecule type" value="Genomic_DNA"/>
</dbReference>